<dbReference type="PROSITE" id="PS00028">
    <property type="entry name" value="ZINC_FINGER_C2H2_1"/>
    <property type="match status" value="2"/>
</dbReference>
<proteinExistence type="predicted"/>
<dbReference type="PANTHER" id="PTHR16515:SF49">
    <property type="entry name" value="GASTRULA ZINC FINGER PROTEIN XLCGF49.1-LIKE-RELATED"/>
    <property type="match status" value="1"/>
</dbReference>
<evidence type="ECO:0000259" key="10">
    <source>
        <dbReference type="PROSITE" id="PS50157"/>
    </source>
</evidence>
<keyword evidence="6" id="KW-0805">Transcription regulation</keyword>
<dbReference type="GO" id="GO:0008270">
    <property type="term" value="F:zinc ion binding"/>
    <property type="evidence" value="ECO:0007669"/>
    <property type="project" value="UniProtKB-KW"/>
</dbReference>
<dbReference type="SUPFAM" id="SSF57667">
    <property type="entry name" value="beta-beta-alpha zinc fingers"/>
    <property type="match status" value="1"/>
</dbReference>
<dbReference type="STRING" id="41427.A0A182J9Y1"/>
<accession>A0A182J9Y1</accession>
<dbReference type="GO" id="GO:0010468">
    <property type="term" value="P:regulation of gene expression"/>
    <property type="evidence" value="ECO:0007669"/>
    <property type="project" value="TreeGrafter"/>
</dbReference>
<comment type="subcellular location">
    <subcellularLocation>
        <location evidence="1">Nucleus</location>
    </subcellularLocation>
</comment>
<keyword evidence="4" id="KW-0863">Zinc-finger</keyword>
<feature type="domain" description="C2H2-type" evidence="10">
    <location>
        <begin position="21"/>
        <end position="48"/>
    </location>
</feature>
<evidence type="ECO:0000256" key="9">
    <source>
        <dbReference type="ARBA" id="ARBA00023242"/>
    </source>
</evidence>
<dbReference type="PANTHER" id="PTHR16515">
    <property type="entry name" value="PR DOMAIN ZINC FINGER PROTEIN"/>
    <property type="match status" value="1"/>
</dbReference>
<dbReference type="Gene3D" id="3.30.160.60">
    <property type="entry name" value="Classic Zinc Finger"/>
    <property type="match status" value="2"/>
</dbReference>
<evidence type="ECO:0000256" key="3">
    <source>
        <dbReference type="ARBA" id="ARBA00022737"/>
    </source>
</evidence>
<dbReference type="Pfam" id="PF13465">
    <property type="entry name" value="zf-H2C2_2"/>
    <property type="match status" value="1"/>
</dbReference>
<dbReference type="GO" id="GO:0003677">
    <property type="term" value="F:DNA binding"/>
    <property type="evidence" value="ECO:0007669"/>
    <property type="project" value="UniProtKB-KW"/>
</dbReference>
<evidence type="ECO:0000256" key="1">
    <source>
        <dbReference type="ARBA" id="ARBA00004123"/>
    </source>
</evidence>
<evidence type="ECO:0000256" key="7">
    <source>
        <dbReference type="ARBA" id="ARBA00023125"/>
    </source>
</evidence>
<keyword evidence="7" id="KW-0238">DNA-binding</keyword>
<protein>
    <recommendedName>
        <fullName evidence="10">C2H2-type domain-containing protein</fullName>
    </recommendedName>
</protein>
<dbReference type="InterPro" id="IPR036236">
    <property type="entry name" value="Znf_C2H2_sf"/>
</dbReference>
<dbReference type="PROSITE" id="PS50157">
    <property type="entry name" value="ZINC_FINGER_C2H2_2"/>
    <property type="match status" value="2"/>
</dbReference>
<keyword evidence="5" id="KW-0862">Zinc</keyword>
<reference evidence="11" key="1">
    <citation type="submission" date="2022-08" db="UniProtKB">
        <authorList>
            <consortium name="EnsemblMetazoa"/>
        </authorList>
    </citation>
    <scope>IDENTIFICATION</scope>
    <source>
        <strain evidence="11">EBRO</strain>
    </source>
</reference>
<keyword evidence="8" id="KW-0804">Transcription</keyword>
<dbReference type="VEuPathDB" id="VectorBase:AATE014129"/>
<evidence type="ECO:0000313" key="11">
    <source>
        <dbReference type="EnsemblMetazoa" id="AATE014129-PA.1"/>
    </source>
</evidence>
<dbReference type="EnsemblMetazoa" id="AATE014129-RA">
    <property type="protein sequence ID" value="AATE014129-PA.1"/>
    <property type="gene ID" value="AATE014129"/>
</dbReference>
<keyword evidence="9" id="KW-0539">Nucleus</keyword>
<dbReference type="InterPro" id="IPR013087">
    <property type="entry name" value="Znf_C2H2_type"/>
</dbReference>
<evidence type="ECO:0000256" key="5">
    <source>
        <dbReference type="ARBA" id="ARBA00022833"/>
    </source>
</evidence>
<evidence type="ECO:0000256" key="6">
    <source>
        <dbReference type="ARBA" id="ARBA00023015"/>
    </source>
</evidence>
<dbReference type="InterPro" id="IPR050331">
    <property type="entry name" value="Zinc_finger"/>
</dbReference>
<evidence type="ECO:0000256" key="2">
    <source>
        <dbReference type="ARBA" id="ARBA00022723"/>
    </source>
</evidence>
<organism evidence="11">
    <name type="scientific">Anopheles atroparvus</name>
    <name type="common">European mosquito</name>
    <dbReference type="NCBI Taxonomy" id="41427"/>
    <lineage>
        <taxon>Eukaryota</taxon>
        <taxon>Metazoa</taxon>
        <taxon>Ecdysozoa</taxon>
        <taxon>Arthropoda</taxon>
        <taxon>Hexapoda</taxon>
        <taxon>Insecta</taxon>
        <taxon>Pterygota</taxon>
        <taxon>Neoptera</taxon>
        <taxon>Endopterygota</taxon>
        <taxon>Diptera</taxon>
        <taxon>Nematocera</taxon>
        <taxon>Culicoidea</taxon>
        <taxon>Culicidae</taxon>
        <taxon>Anophelinae</taxon>
        <taxon>Anopheles</taxon>
    </lineage>
</organism>
<evidence type="ECO:0000256" key="4">
    <source>
        <dbReference type="ARBA" id="ARBA00022771"/>
    </source>
</evidence>
<evidence type="ECO:0000256" key="8">
    <source>
        <dbReference type="ARBA" id="ARBA00023163"/>
    </source>
</evidence>
<dbReference type="AlphaFoldDB" id="A0A182J9Y1"/>
<dbReference type="FunFam" id="3.30.160.60:FF:001840">
    <property type="entry name" value="Paternally-expressed gene 3 protein"/>
    <property type="match status" value="1"/>
</dbReference>
<name>A0A182J9Y1_ANOAO</name>
<keyword evidence="2" id="KW-0479">Metal-binding</keyword>
<feature type="domain" description="C2H2-type" evidence="10">
    <location>
        <begin position="49"/>
        <end position="76"/>
    </location>
</feature>
<keyword evidence="3" id="KW-0677">Repeat</keyword>
<dbReference type="FunFam" id="3.30.160.60:FF:001800">
    <property type="entry name" value="Zinc finger protein 467"/>
    <property type="match status" value="1"/>
</dbReference>
<sequence length="77" mass="8824">MEFNCNLATHVKTVHQKLAPFKCTHCNRSFGKKESLKRHIMTHTGERPHECTTCGKRFIQLVALQSHARVHNNLGKS</sequence>
<dbReference type="SMART" id="SM00355">
    <property type="entry name" value="ZnF_C2H2"/>
    <property type="match status" value="2"/>
</dbReference>
<dbReference type="GO" id="GO:0005634">
    <property type="term" value="C:nucleus"/>
    <property type="evidence" value="ECO:0007669"/>
    <property type="project" value="UniProtKB-SubCell"/>
</dbReference>